<accession>K6XC87</accession>
<keyword evidence="5" id="KW-0547">Nucleotide-binding</keyword>
<dbReference type="Proteomes" id="UP000008366">
    <property type="component" value="Unassembled WGS sequence"/>
</dbReference>
<evidence type="ECO:0000313" key="9">
    <source>
        <dbReference type="EMBL" id="GAB96419.1"/>
    </source>
</evidence>
<keyword evidence="5" id="KW-0520">NAD</keyword>
<dbReference type="InterPro" id="IPR001100">
    <property type="entry name" value="Pyr_nuc-diS_OxRdtase"/>
</dbReference>
<dbReference type="SUPFAM" id="SSF51905">
    <property type="entry name" value="FAD/NAD(P)-binding domain"/>
    <property type="match status" value="1"/>
</dbReference>
<comment type="similarity">
    <text evidence="1">Belongs to the class-I pyridine nucleotide-disulfide oxidoreductase family.</text>
</comment>
<dbReference type="PIRSF" id="PIRSF000350">
    <property type="entry name" value="Mercury_reductase_MerA"/>
    <property type="match status" value="1"/>
</dbReference>
<evidence type="ECO:0000259" key="8">
    <source>
        <dbReference type="Pfam" id="PF07992"/>
    </source>
</evidence>
<dbReference type="RefSeq" id="WP_006592951.1">
    <property type="nucleotide sequence ID" value="NZ_BAHD01000038.1"/>
</dbReference>
<reference evidence="9 10" key="1">
    <citation type="submission" date="2012-08" db="EMBL/GenBank/DDBJ databases">
        <title>Whole genome shotgun sequence of Kineosphaera limosa NBRC 100340.</title>
        <authorList>
            <person name="Yoshida I."/>
            <person name="Isaki S."/>
            <person name="Hosoyama A."/>
            <person name="Tsuchikane K."/>
            <person name="Katsumata H."/>
            <person name="Ando Y."/>
            <person name="Ohji S."/>
            <person name="Hamada M."/>
            <person name="Tamura T."/>
            <person name="Yamazoe A."/>
            <person name="Yamazaki S."/>
            <person name="Fujita N."/>
        </authorList>
    </citation>
    <scope>NUCLEOTIDE SEQUENCE [LARGE SCALE GENOMIC DNA]</scope>
    <source>
        <strain evidence="9 10">NBRC 100340</strain>
    </source>
</reference>
<feature type="binding site" evidence="5">
    <location>
        <position position="55"/>
    </location>
    <ligand>
        <name>FAD</name>
        <dbReference type="ChEBI" id="CHEBI:57692"/>
    </ligand>
</feature>
<dbReference type="GO" id="GO:0003955">
    <property type="term" value="F:NAD(P)H dehydrogenase (quinone) activity"/>
    <property type="evidence" value="ECO:0007669"/>
    <property type="project" value="TreeGrafter"/>
</dbReference>
<evidence type="ECO:0000256" key="1">
    <source>
        <dbReference type="ARBA" id="ARBA00007532"/>
    </source>
</evidence>
<keyword evidence="2" id="KW-0285">Flavoprotein</keyword>
<dbReference type="PANTHER" id="PTHR43014:SF2">
    <property type="entry name" value="MERCURIC REDUCTASE"/>
    <property type="match status" value="1"/>
</dbReference>
<dbReference type="AlphaFoldDB" id="K6XC87"/>
<dbReference type="Gene3D" id="3.50.50.60">
    <property type="entry name" value="FAD/NAD(P)-binding domain"/>
    <property type="match status" value="2"/>
</dbReference>
<organism evidence="9 10">
    <name type="scientific">Kineosphaera limosa NBRC 100340</name>
    <dbReference type="NCBI Taxonomy" id="1184609"/>
    <lineage>
        <taxon>Bacteria</taxon>
        <taxon>Bacillati</taxon>
        <taxon>Actinomycetota</taxon>
        <taxon>Actinomycetes</taxon>
        <taxon>Micrococcales</taxon>
        <taxon>Dermatophilaceae</taxon>
        <taxon>Kineosphaera</taxon>
    </lineage>
</organism>
<feature type="domain" description="FAD/NAD(P)-binding" evidence="8">
    <location>
        <begin position="8"/>
        <end position="303"/>
    </location>
</feature>
<sequence>MSESLRVDLLVIGWGKGGKTLAAKAAKAGRRVVLIERDAAMAGGACINVACIPTKALVHAAATRRPEEDPQTYLAEAIRNRDSLVAKLNAANRAMLAGSVTVVIGEARFVGPRRVSVIADGERLEVEAAAVVVNTGSGPRRGGVPGADLPHVHDSISIQHLARLPERLVVVGAGAVGLEFAQMFAEFGSEVTLLSRGPVLAAEDEELRASVLGVLADSGVSLVEGVEVVEVTPASVVTTAGTFAADAVLFATGRVPVVPEGLGAAGVDVDERGYIAVDEQLRTSADGVWAVGDVNGGPQFTYISLDDYRIVASQLLGSGGRRRDDRVAVPTTTFVTPPFARVGLTEREARERGLDVKVATRDVAKLAMMPRPKTVGDTRGVVKVVVDAGSDEVLGFAYHGIDAQEVVNVVALAMRAGVSATQLRDGIWMHLSSTELLNEILDFG</sequence>
<dbReference type="SUPFAM" id="SSF55424">
    <property type="entry name" value="FAD/NAD-linked reductases, dimerisation (C-terminal) domain"/>
    <property type="match status" value="1"/>
</dbReference>
<evidence type="ECO:0000313" key="10">
    <source>
        <dbReference type="Proteomes" id="UP000008366"/>
    </source>
</evidence>
<dbReference type="PRINTS" id="PR00368">
    <property type="entry name" value="FADPNR"/>
</dbReference>
<dbReference type="InterPro" id="IPR036188">
    <property type="entry name" value="FAD/NAD-bd_sf"/>
</dbReference>
<evidence type="ECO:0000256" key="2">
    <source>
        <dbReference type="ARBA" id="ARBA00022630"/>
    </source>
</evidence>
<dbReference type="PANTHER" id="PTHR43014">
    <property type="entry name" value="MERCURIC REDUCTASE"/>
    <property type="match status" value="1"/>
</dbReference>
<dbReference type="GO" id="GO:0050660">
    <property type="term" value="F:flavin adenine dinucleotide binding"/>
    <property type="evidence" value="ECO:0007669"/>
    <property type="project" value="TreeGrafter"/>
</dbReference>
<dbReference type="InterPro" id="IPR004099">
    <property type="entry name" value="Pyr_nucl-diS_OxRdtase_dimer"/>
</dbReference>
<feature type="binding site" evidence="5">
    <location>
        <begin position="135"/>
        <end position="137"/>
    </location>
    <ligand>
        <name>FAD</name>
        <dbReference type="ChEBI" id="CHEBI:57692"/>
    </ligand>
</feature>
<evidence type="ECO:0000256" key="6">
    <source>
        <dbReference type="PIRSR" id="PIRSR000350-4"/>
    </source>
</evidence>
<comment type="caution">
    <text evidence="9">The sequence shown here is derived from an EMBL/GenBank/DDBJ whole genome shotgun (WGS) entry which is preliminary data.</text>
</comment>
<comment type="cofactor">
    <cofactor evidence="5">
        <name>FAD</name>
        <dbReference type="ChEBI" id="CHEBI:57692"/>
    </cofactor>
    <text evidence="5">Binds 1 FAD per subunit.</text>
</comment>
<evidence type="ECO:0000256" key="4">
    <source>
        <dbReference type="PIRSR" id="PIRSR000350-2"/>
    </source>
</evidence>
<proteinExistence type="inferred from homology"/>
<dbReference type="Pfam" id="PF02852">
    <property type="entry name" value="Pyr_redox_dim"/>
    <property type="match status" value="1"/>
</dbReference>
<feature type="binding site" evidence="5">
    <location>
        <begin position="172"/>
        <end position="179"/>
    </location>
    <ligand>
        <name>NAD(+)</name>
        <dbReference type="ChEBI" id="CHEBI:57540"/>
    </ligand>
</feature>
<keyword evidence="10" id="KW-1185">Reference proteome</keyword>
<feature type="binding site" evidence="5">
    <location>
        <position position="253"/>
    </location>
    <ligand>
        <name>NAD(+)</name>
        <dbReference type="ChEBI" id="CHEBI:57540"/>
    </ligand>
</feature>
<gene>
    <name evidence="9" type="ORF">KILIM_038_00070</name>
</gene>
<feature type="disulfide bond" description="Redox-active" evidence="6">
    <location>
        <begin position="46"/>
        <end position="51"/>
    </location>
</feature>
<dbReference type="Gene3D" id="3.30.390.30">
    <property type="match status" value="1"/>
</dbReference>
<evidence type="ECO:0000256" key="5">
    <source>
        <dbReference type="PIRSR" id="PIRSR000350-3"/>
    </source>
</evidence>
<dbReference type="InterPro" id="IPR016156">
    <property type="entry name" value="FAD/NAD-linked_Rdtase_dimer_sf"/>
</dbReference>
<evidence type="ECO:0000259" key="7">
    <source>
        <dbReference type="Pfam" id="PF02852"/>
    </source>
</evidence>
<dbReference type="EMBL" id="BAHD01000038">
    <property type="protein sequence ID" value="GAB96419.1"/>
    <property type="molecule type" value="Genomic_DNA"/>
</dbReference>
<dbReference type="PRINTS" id="PR00411">
    <property type="entry name" value="PNDRDTASEI"/>
</dbReference>
<dbReference type="InterPro" id="IPR023753">
    <property type="entry name" value="FAD/NAD-binding_dom"/>
</dbReference>
<keyword evidence="3 5" id="KW-0274">FAD</keyword>
<name>K6XC87_9MICO</name>
<evidence type="ECO:0000256" key="3">
    <source>
        <dbReference type="ARBA" id="ARBA00022827"/>
    </source>
</evidence>
<feature type="domain" description="Pyridine nucleotide-disulphide oxidoreductase dimerisation" evidence="7">
    <location>
        <begin position="329"/>
        <end position="438"/>
    </location>
</feature>
<dbReference type="STRING" id="1184609.KILIM_038_00070"/>
<dbReference type="eggNOG" id="COG1249">
    <property type="taxonomic scope" value="Bacteria"/>
</dbReference>
<dbReference type="Pfam" id="PF07992">
    <property type="entry name" value="Pyr_redox_2"/>
    <property type="match status" value="1"/>
</dbReference>
<protein>
    <submittedName>
        <fullName evidence="9">Putative oxidoreductase</fullName>
    </submittedName>
</protein>
<feature type="active site" description="Proton acceptor" evidence="4">
    <location>
        <position position="430"/>
    </location>
</feature>
<feature type="binding site" evidence="5">
    <location>
        <position position="293"/>
    </location>
    <ligand>
        <name>FAD</name>
        <dbReference type="ChEBI" id="CHEBI:57692"/>
    </ligand>
</feature>